<evidence type="ECO:0000313" key="3">
    <source>
        <dbReference type="EMBL" id="MBL0420232.1"/>
    </source>
</evidence>
<accession>A0A937D4D8</accession>
<reference evidence="3" key="1">
    <citation type="submission" date="2021-01" db="EMBL/GenBank/DDBJ databases">
        <title>Ramlibacter sp. strain AW1 16S ribosomal RNA gene Genome sequencing and assembly.</title>
        <authorList>
            <person name="Kang M."/>
        </authorList>
    </citation>
    <scope>NUCLEOTIDE SEQUENCE</scope>
    <source>
        <strain evidence="3">AW1</strain>
    </source>
</reference>
<evidence type="ECO:0000313" key="4">
    <source>
        <dbReference type="Proteomes" id="UP000613011"/>
    </source>
</evidence>
<dbReference type="Gene3D" id="3.30.2400.10">
    <property type="entry name" value="Major capsid protein gp5"/>
    <property type="match status" value="1"/>
</dbReference>
<keyword evidence="4" id="KW-1185">Reference proteome</keyword>
<organism evidence="3 4">
    <name type="scientific">Ramlibacter aurantiacus</name>
    <dbReference type="NCBI Taxonomy" id="2801330"/>
    <lineage>
        <taxon>Bacteria</taxon>
        <taxon>Pseudomonadati</taxon>
        <taxon>Pseudomonadota</taxon>
        <taxon>Betaproteobacteria</taxon>
        <taxon>Burkholderiales</taxon>
        <taxon>Comamonadaceae</taxon>
        <taxon>Ramlibacter</taxon>
    </lineage>
</organism>
<dbReference type="RefSeq" id="WP_201683217.1">
    <property type="nucleotide sequence ID" value="NZ_JAEQNA010000001.1"/>
</dbReference>
<evidence type="ECO:0000259" key="2">
    <source>
        <dbReference type="Pfam" id="PF05065"/>
    </source>
</evidence>
<sequence length="377" mass="39620">MQTPQPTFKQLTQRTADEIASHRRVLGTTEYALDLREFIASRIPNFRQPDQEALAAFAKVNESVRQRSGETALGTWLPLAGLTRDLTATTASSLVTGTKGSDAAGGLLPASAVLGGGATVLSGLRGTDYSIPTVGADLDIAGGWIDEGESIPAIDPSFGLASLTPKVLAVQVVVSRRLLMNATVDVDALIRRELALRIGHAIDLAAINGDGVKQPLGLLRASDLDVIAAGTNGLAPTYAHVVDAEYRVATRAGADGQRFSWLMSPKLAKRLRTTSRLSGQDGFILEGLDLLGYPVRLSPQVPDNLTKGTADGVCSALLFGDMTEIVVGFWGPAAVDVLVDGVTLAKDAKVRIIARAMVGVTPRRIGSFAAFKDLLAA</sequence>
<proteinExistence type="predicted"/>
<comment type="caution">
    <text evidence="3">The sequence shown here is derived from an EMBL/GenBank/DDBJ whole genome shotgun (WGS) entry which is preliminary data.</text>
</comment>
<dbReference type="InterPro" id="IPR054612">
    <property type="entry name" value="Phage_capsid-like_C"/>
</dbReference>
<dbReference type="Pfam" id="PF05065">
    <property type="entry name" value="Phage_capsid"/>
    <property type="match status" value="1"/>
</dbReference>
<feature type="domain" description="Phage capsid-like C-terminal" evidence="2">
    <location>
        <begin position="128"/>
        <end position="371"/>
    </location>
</feature>
<dbReference type="SUPFAM" id="SSF56563">
    <property type="entry name" value="Major capsid protein gp5"/>
    <property type="match status" value="1"/>
</dbReference>
<dbReference type="AlphaFoldDB" id="A0A937D4D8"/>
<protein>
    <submittedName>
        <fullName evidence="3">Phage major capsid protein</fullName>
    </submittedName>
</protein>
<evidence type="ECO:0000256" key="1">
    <source>
        <dbReference type="ARBA" id="ARBA00004328"/>
    </source>
</evidence>
<dbReference type="EMBL" id="JAEQNA010000001">
    <property type="protein sequence ID" value="MBL0420232.1"/>
    <property type="molecule type" value="Genomic_DNA"/>
</dbReference>
<dbReference type="InterPro" id="IPR024455">
    <property type="entry name" value="Phage_capsid"/>
</dbReference>
<gene>
    <name evidence="3" type="ORF">JI739_07740</name>
</gene>
<comment type="subcellular location">
    <subcellularLocation>
        <location evidence="1">Virion</location>
    </subcellularLocation>
</comment>
<dbReference type="NCBIfam" id="TIGR01554">
    <property type="entry name" value="major_cap_HK97"/>
    <property type="match status" value="1"/>
</dbReference>
<name>A0A937D4D8_9BURK</name>
<dbReference type="Proteomes" id="UP000613011">
    <property type="component" value="Unassembled WGS sequence"/>
</dbReference>